<reference evidence="16" key="2">
    <citation type="submission" date="2015-01" db="EMBL/GenBank/DDBJ databases">
        <authorList>
            <person name="Aslett M.A."/>
            <person name="De Silva N."/>
        </authorList>
    </citation>
    <scope>NUCLEOTIDE SEQUENCE</scope>
    <source>
        <strain evidence="15 17">ATCC9714</strain>
        <strain evidence="16">UMC4404</strain>
    </source>
</reference>
<comment type="catalytic activity">
    <reaction evidence="1 11">
        <text>Release of the N-terminal residue from a tripeptide.</text>
        <dbReference type="EC" id="3.4.11.4"/>
    </reaction>
</comment>
<evidence type="ECO:0000256" key="5">
    <source>
        <dbReference type="ARBA" id="ARBA00022490"/>
    </source>
</evidence>
<keyword evidence="9 11" id="KW-0862">Zinc</keyword>
<keyword evidence="10 11" id="KW-0482">Metalloprotease</keyword>
<dbReference type="FunFam" id="3.30.70.360:FF:000002">
    <property type="entry name" value="Peptidase T"/>
    <property type="match status" value="1"/>
</dbReference>
<name>A0A9P1P8G2_PARSO</name>
<evidence type="ECO:0000313" key="17">
    <source>
        <dbReference type="Proteomes" id="UP000032811"/>
    </source>
</evidence>
<dbReference type="Gene3D" id="3.30.70.360">
    <property type="match status" value="1"/>
</dbReference>
<keyword evidence="5 11" id="KW-0963">Cytoplasm</keyword>
<reference evidence="18" key="1">
    <citation type="submission" date="2015-01" db="EMBL/GenBank/DDBJ databases">
        <authorList>
            <person name="Aslett A.Martin."/>
            <person name="De Silva Nishadi"/>
        </authorList>
    </citation>
    <scope>NUCLEOTIDE SEQUENCE [LARGE SCALE GENOMIC DNA]</scope>
    <source>
        <strain evidence="18">UMC4404</strain>
    </source>
</reference>
<keyword evidence="4 11" id="KW-0031">Aminopeptidase</keyword>
<evidence type="ECO:0000256" key="9">
    <source>
        <dbReference type="ARBA" id="ARBA00022833"/>
    </source>
</evidence>
<feature type="binding site" evidence="11 13">
    <location>
        <position position="141"/>
    </location>
    <ligand>
        <name>Zn(2+)</name>
        <dbReference type="ChEBI" id="CHEBI:29105"/>
        <label>1</label>
    </ligand>
</feature>
<dbReference type="SUPFAM" id="SSF55031">
    <property type="entry name" value="Bacterial exopeptidase dimerisation domain"/>
    <property type="match status" value="1"/>
</dbReference>
<dbReference type="PIRSF" id="PIRSF037215">
    <property type="entry name" value="Peptidase_M20B"/>
    <property type="match status" value="1"/>
</dbReference>
<evidence type="ECO:0000313" key="15">
    <source>
        <dbReference type="EMBL" id="CEJ72505.1"/>
    </source>
</evidence>
<dbReference type="GO" id="GO:0005829">
    <property type="term" value="C:cytosol"/>
    <property type="evidence" value="ECO:0007669"/>
    <property type="project" value="TreeGrafter"/>
</dbReference>
<dbReference type="GO" id="GO:0045148">
    <property type="term" value="F:tripeptide aminopeptidase activity"/>
    <property type="evidence" value="ECO:0007669"/>
    <property type="project" value="UniProtKB-UniRule"/>
</dbReference>
<comment type="subcellular location">
    <subcellularLocation>
        <location evidence="2 11">Cytoplasm</location>
    </subcellularLocation>
</comment>
<evidence type="ECO:0000256" key="12">
    <source>
        <dbReference type="PIRSR" id="PIRSR037215-1"/>
    </source>
</evidence>
<dbReference type="CDD" id="cd03892">
    <property type="entry name" value="M20_peptT"/>
    <property type="match status" value="1"/>
</dbReference>
<dbReference type="PROSITE" id="PS00759">
    <property type="entry name" value="ARGE_DAPE_CPG2_2"/>
    <property type="match status" value="1"/>
</dbReference>
<dbReference type="Gene3D" id="3.40.630.10">
    <property type="entry name" value="Zn peptidases"/>
    <property type="match status" value="1"/>
</dbReference>
<organism evidence="16 18">
    <name type="scientific">Paraclostridium sordellii</name>
    <name type="common">Clostridium sordellii</name>
    <dbReference type="NCBI Taxonomy" id="1505"/>
    <lineage>
        <taxon>Bacteria</taxon>
        <taxon>Bacillati</taxon>
        <taxon>Bacillota</taxon>
        <taxon>Clostridia</taxon>
        <taxon>Peptostreptococcales</taxon>
        <taxon>Peptostreptococcaceae</taxon>
        <taxon>Paraclostridium</taxon>
    </lineage>
</organism>
<sequence>MKEKVLERFLKYVTFDTTADPKNSNCPSSEGQRVFAKYIVEELKALGLEDANVDENSYVMATLKGNVEGVPTVGFISHLDTAPDVTGKNVKPRIVKNYDGKDIVLNEELNVVTSPKDYPEMETLIGEDVIVTDGTTLLGADDKAGIAEIVTAIEYLVNHPEIKHGDIKIGFTPDEEVGRGANLFDVEKFGAKYAYTMDGGIVGELQYENFNAAAATITIQGRNVHPGSAKNKLVNALHIAAEISEMFPANERPETTEGYEGFYHLNDINGNVEKASMVYIIRDHDKNKFEERKSFMREVVEKVNEKYNGRITLDLNDQYYNMKEKVEPVKFVVDIVDEAMKETGITPIIVPIRGGTDGARLSFMGLPCPNIFTGGLNFHSKNECIPVSAMEKGAKLIVKIAEKYTNLK</sequence>
<evidence type="ECO:0000256" key="7">
    <source>
        <dbReference type="ARBA" id="ARBA00022723"/>
    </source>
</evidence>
<feature type="binding site" evidence="11 13">
    <location>
        <position position="379"/>
    </location>
    <ligand>
        <name>Zn(2+)</name>
        <dbReference type="ChEBI" id="CHEBI:29105"/>
        <label>2</label>
    </ligand>
</feature>
<dbReference type="InterPro" id="IPR010161">
    <property type="entry name" value="Peptidase_M20B"/>
</dbReference>
<gene>
    <name evidence="16" type="primary">pepT_1</name>
    <name evidence="11 15" type="synonym">pepT</name>
    <name evidence="15" type="ORF">ATCC9714_03931</name>
    <name evidence="16" type="ORF">UMC4404_00081</name>
</gene>
<feature type="binding site" evidence="11 13">
    <location>
        <position position="78"/>
    </location>
    <ligand>
        <name>Zn(2+)</name>
        <dbReference type="ChEBI" id="CHEBI:29105"/>
        <label>1</label>
    </ligand>
</feature>
<evidence type="ECO:0000256" key="8">
    <source>
        <dbReference type="ARBA" id="ARBA00022801"/>
    </source>
</evidence>
<dbReference type="InterPro" id="IPR036264">
    <property type="entry name" value="Bact_exopeptidase_dim_dom"/>
</dbReference>
<dbReference type="GeneID" id="97536266"/>
<dbReference type="NCBIfam" id="NF009920">
    <property type="entry name" value="PRK13381.1"/>
    <property type="match status" value="1"/>
</dbReference>
<feature type="binding site" evidence="11 13">
    <location>
        <position position="176"/>
    </location>
    <ligand>
        <name>Zn(2+)</name>
        <dbReference type="ChEBI" id="CHEBI:29105"/>
        <label>2</label>
    </ligand>
</feature>
<evidence type="ECO:0000259" key="14">
    <source>
        <dbReference type="Pfam" id="PF07687"/>
    </source>
</evidence>
<protein>
    <recommendedName>
        <fullName evidence="11">Peptidase T</fullName>
        <ecNumber evidence="11">3.4.11.4</ecNumber>
    </recommendedName>
    <alternativeName>
        <fullName evidence="11">Aminotripeptidase</fullName>
        <shortName evidence="11">Tripeptidase</shortName>
    </alternativeName>
    <alternativeName>
        <fullName evidence="11">Tripeptide aminopeptidase</fullName>
    </alternativeName>
</protein>
<evidence type="ECO:0000256" key="11">
    <source>
        <dbReference type="HAMAP-Rule" id="MF_00550"/>
    </source>
</evidence>
<dbReference type="PANTHER" id="PTHR42994">
    <property type="entry name" value="PEPTIDASE T"/>
    <property type="match status" value="1"/>
</dbReference>
<dbReference type="Pfam" id="PF01546">
    <property type="entry name" value="Peptidase_M20"/>
    <property type="match status" value="1"/>
</dbReference>
<comment type="cofactor">
    <cofactor evidence="11 13">
        <name>Zn(2+)</name>
        <dbReference type="ChEBI" id="CHEBI:29105"/>
    </cofactor>
    <text evidence="11 13">Binds 2 Zn(2+) ions per subunit.</text>
</comment>
<dbReference type="InterPro" id="IPR011650">
    <property type="entry name" value="Peptidase_M20_dimer"/>
</dbReference>
<evidence type="ECO:0000256" key="10">
    <source>
        <dbReference type="ARBA" id="ARBA00023049"/>
    </source>
</evidence>
<dbReference type="PROSITE" id="PS00758">
    <property type="entry name" value="ARGE_DAPE_CPG2_1"/>
    <property type="match status" value="1"/>
</dbReference>
<evidence type="ECO:0000256" key="2">
    <source>
        <dbReference type="ARBA" id="ARBA00004496"/>
    </source>
</evidence>
<evidence type="ECO:0000313" key="18">
    <source>
        <dbReference type="Proteomes" id="UP000049685"/>
    </source>
</evidence>
<dbReference type="RefSeq" id="WP_054631696.1">
    <property type="nucleotide sequence ID" value="NZ_CDLJ01000002.1"/>
</dbReference>
<accession>A0A9P1P8G2</accession>
<keyword evidence="8 11" id="KW-0378">Hydrolase</keyword>
<feature type="binding site" evidence="11 13">
    <location>
        <position position="198"/>
    </location>
    <ligand>
        <name>Zn(2+)</name>
        <dbReference type="ChEBI" id="CHEBI:29105"/>
        <label>1</label>
    </ligand>
</feature>
<feature type="domain" description="Peptidase M20 dimerisation" evidence="14">
    <location>
        <begin position="207"/>
        <end position="307"/>
    </location>
</feature>
<dbReference type="NCBIfam" id="TIGR01882">
    <property type="entry name" value="peptidase-T"/>
    <property type="match status" value="1"/>
</dbReference>
<dbReference type="GO" id="GO:0043171">
    <property type="term" value="P:peptide catabolic process"/>
    <property type="evidence" value="ECO:0007669"/>
    <property type="project" value="UniProtKB-UniRule"/>
</dbReference>
<keyword evidence="6 11" id="KW-0645">Protease</keyword>
<evidence type="ECO:0000256" key="3">
    <source>
        <dbReference type="ARBA" id="ARBA00009692"/>
    </source>
</evidence>
<dbReference type="KEGG" id="psor:RSJ16_02835"/>
<dbReference type="GO" id="GO:0008237">
    <property type="term" value="F:metallopeptidase activity"/>
    <property type="evidence" value="ECO:0007669"/>
    <property type="project" value="UniProtKB-KW"/>
</dbReference>
<evidence type="ECO:0000256" key="13">
    <source>
        <dbReference type="PIRSR" id="PIRSR037215-2"/>
    </source>
</evidence>
<dbReference type="EC" id="3.4.11.4" evidence="11"/>
<dbReference type="GO" id="GO:0006508">
    <property type="term" value="P:proteolysis"/>
    <property type="evidence" value="ECO:0007669"/>
    <property type="project" value="UniProtKB-UniRule"/>
</dbReference>
<dbReference type="InterPro" id="IPR001261">
    <property type="entry name" value="ArgE/DapE_CS"/>
</dbReference>
<dbReference type="AlphaFoldDB" id="A0A9P1P8G2"/>
<dbReference type="Pfam" id="PF07687">
    <property type="entry name" value="M20_dimer"/>
    <property type="match status" value="1"/>
</dbReference>
<proteinExistence type="inferred from homology"/>
<feature type="active site" evidence="11 12">
    <location>
        <position position="80"/>
    </location>
</feature>
<dbReference type="EMBL" id="CDNY01000003">
    <property type="protein sequence ID" value="CEO32028.1"/>
    <property type="molecule type" value="Genomic_DNA"/>
</dbReference>
<evidence type="ECO:0000256" key="6">
    <source>
        <dbReference type="ARBA" id="ARBA00022670"/>
    </source>
</evidence>
<dbReference type="EMBL" id="LN679998">
    <property type="protein sequence ID" value="CEJ72505.1"/>
    <property type="molecule type" value="Genomic_DNA"/>
</dbReference>
<keyword evidence="7 11" id="KW-0479">Metal-binding</keyword>
<keyword evidence="17" id="KW-1185">Reference proteome</keyword>
<dbReference type="NCBIfam" id="NF003976">
    <property type="entry name" value="PRK05469.1"/>
    <property type="match status" value="1"/>
</dbReference>
<dbReference type="SUPFAM" id="SSF53187">
    <property type="entry name" value="Zn-dependent exopeptidases"/>
    <property type="match status" value="1"/>
</dbReference>
<dbReference type="Proteomes" id="UP000032811">
    <property type="component" value="Chromosome 1"/>
</dbReference>
<dbReference type="GO" id="GO:0008270">
    <property type="term" value="F:zinc ion binding"/>
    <property type="evidence" value="ECO:0007669"/>
    <property type="project" value="UniProtKB-UniRule"/>
</dbReference>
<evidence type="ECO:0000313" key="16">
    <source>
        <dbReference type="EMBL" id="CEO32028.1"/>
    </source>
</evidence>
<dbReference type="PANTHER" id="PTHR42994:SF1">
    <property type="entry name" value="PEPTIDASE T"/>
    <property type="match status" value="1"/>
</dbReference>
<dbReference type="HAMAP" id="MF_00550">
    <property type="entry name" value="Aminopeptidase_M20"/>
    <property type="match status" value="1"/>
</dbReference>
<comment type="function">
    <text evidence="11">Cleaves the N-terminal amino acid of tripeptides.</text>
</comment>
<feature type="binding site" evidence="11 13">
    <location>
        <position position="141"/>
    </location>
    <ligand>
        <name>Zn(2+)</name>
        <dbReference type="ChEBI" id="CHEBI:29105"/>
        <label>2</label>
    </ligand>
</feature>
<comment type="similarity">
    <text evidence="3 11">Belongs to the peptidase M20B family.</text>
</comment>
<evidence type="ECO:0000256" key="4">
    <source>
        <dbReference type="ARBA" id="ARBA00022438"/>
    </source>
</evidence>
<feature type="active site" description="Proton acceptor" evidence="11 12">
    <location>
        <position position="175"/>
    </location>
</feature>
<dbReference type="Proteomes" id="UP000049685">
    <property type="component" value="Unassembled WGS sequence"/>
</dbReference>
<evidence type="ECO:0000256" key="1">
    <source>
        <dbReference type="ARBA" id="ARBA00000870"/>
    </source>
</evidence>
<dbReference type="InterPro" id="IPR002933">
    <property type="entry name" value="Peptidase_M20"/>
</dbReference>